<dbReference type="STRING" id="133412.A0A1R1XUR9"/>
<feature type="domain" description="Pre-mRNA polyadenylation factor Fip1" evidence="6">
    <location>
        <begin position="165"/>
        <end position="207"/>
    </location>
</feature>
<comment type="caution">
    <text evidence="7">The sequence shown here is derived from an EMBL/GenBank/DDBJ whole genome shotgun (WGS) entry which is preliminary data.</text>
</comment>
<feature type="compositionally biased region" description="Polar residues" evidence="5">
    <location>
        <begin position="761"/>
        <end position="771"/>
    </location>
</feature>
<feature type="compositionally biased region" description="Basic and acidic residues" evidence="5">
    <location>
        <begin position="651"/>
        <end position="760"/>
    </location>
</feature>
<gene>
    <name evidence="7" type="ORF">AYI70_g5377</name>
</gene>
<feature type="region of interest" description="Disordered" evidence="5">
    <location>
        <begin position="514"/>
        <end position="771"/>
    </location>
</feature>
<accession>A0A1R1XUR9</accession>
<organism evidence="7 8">
    <name type="scientific">Smittium culicis</name>
    <dbReference type="NCBI Taxonomy" id="133412"/>
    <lineage>
        <taxon>Eukaryota</taxon>
        <taxon>Fungi</taxon>
        <taxon>Fungi incertae sedis</taxon>
        <taxon>Zoopagomycota</taxon>
        <taxon>Kickxellomycotina</taxon>
        <taxon>Harpellomycetes</taxon>
        <taxon>Harpellales</taxon>
        <taxon>Legeriomycetaceae</taxon>
        <taxon>Smittium</taxon>
    </lineage>
</organism>
<dbReference type="AlphaFoldDB" id="A0A1R1XUR9"/>
<evidence type="ECO:0000256" key="4">
    <source>
        <dbReference type="ARBA" id="ARBA00023242"/>
    </source>
</evidence>
<feature type="region of interest" description="Disordered" evidence="5">
    <location>
        <begin position="318"/>
        <end position="388"/>
    </location>
</feature>
<dbReference type="Proteomes" id="UP000187283">
    <property type="component" value="Unassembled WGS sequence"/>
</dbReference>
<comment type="subcellular location">
    <subcellularLocation>
        <location evidence="1">Nucleus</location>
    </subcellularLocation>
</comment>
<feature type="region of interest" description="Disordered" evidence="5">
    <location>
        <begin position="31"/>
        <end position="65"/>
    </location>
</feature>
<evidence type="ECO:0000313" key="8">
    <source>
        <dbReference type="Proteomes" id="UP000187283"/>
    </source>
</evidence>
<protein>
    <submittedName>
        <fullName evidence="7">Pre-mRNA polyadenylation factor FIP1</fullName>
    </submittedName>
</protein>
<keyword evidence="4" id="KW-0539">Nucleus</keyword>
<keyword evidence="8" id="KW-1185">Reference proteome</keyword>
<feature type="compositionally biased region" description="Basic and acidic residues" evidence="5">
    <location>
        <begin position="31"/>
        <end position="42"/>
    </location>
</feature>
<evidence type="ECO:0000256" key="1">
    <source>
        <dbReference type="ARBA" id="ARBA00004123"/>
    </source>
</evidence>
<evidence type="ECO:0000313" key="7">
    <source>
        <dbReference type="EMBL" id="OMJ18407.1"/>
    </source>
</evidence>
<sequence>MNENIIDDDEFLYGDSVDFSKKEHDDIYLDPKNTENFEEKENPQISPVPEIIMSPSITPDPKEITNDTEFENIHKDNNIDTAISTSLDLNEDFELPDSDDDIEFVFGDSISTSFPKATQKEHDTVEADDKGEKIEPKNEKEILSVEDGKLDILSTPMLNSILLYDYDFGMGTEKPWCDPGSDITDYFNFGFTEQTWRIYCVKQKRLRERYNSNAITAEDRNSLLPPELAILKPEPIQNMPPHLLPNFPHNMHGIQNQGMPIPMPNMLGIPGMPGMPMMHGMHPGMQNRMPIMMPPMGMGNIVPQNNTSLEEKSKIDEIKDSENTSGDNLQVKSLDSSDLTKDSSILESKDNTLNDTGNVESSDKGIITSNIESSSTDKDNKTSANTDPSLEVVAKKGNEGILPIPPNLQQNFIPGGAMMNIGGMNRPLNQMMMGAPMGLPFGMNGMMPSMGHMPHMGNLGPMQGRPIMHNFPGKIDGPMGFPGNNPQSMFIGNQPNMIRPQNNQIQGVDQNQIFNGSEDLGNKNNSSQNFSQNKTRPNSIPQPGSQNMSQGSDNRNQVQGQYNSNSGKFNQRDYRGNNNRNTNDRNEGPNGYDDRSNNDSSNYNYNGDDDYDQERNRNNSSSGREGRNRFQDYNNRESSSDRRRVGSGGRYENEDRPNDHSNFDPKDRARDRDRDRDRENQRDRERDRGRDRDKLRDKNDKPSTRNNDREADRDRERMRDKDSTRDRDRERDRDKTKERPKDVRQDRQPQSRKSANDKNQNDISSEANSRQLKAQYLFYIF</sequence>
<feature type="region of interest" description="Disordered" evidence="5">
    <location>
        <begin position="482"/>
        <end position="501"/>
    </location>
</feature>
<name>A0A1R1XUR9_9FUNG</name>
<evidence type="ECO:0000259" key="6">
    <source>
        <dbReference type="Pfam" id="PF05182"/>
    </source>
</evidence>
<dbReference type="Pfam" id="PF05182">
    <property type="entry name" value="Fip1"/>
    <property type="match status" value="1"/>
</dbReference>
<comment type="similarity">
    <text evidence="2">Belongs to the FIP1 family.</text>
</comment>
<reference evidence="7 8" key="1">
    <citation type="submission" date="2017-01" db="EMBL/GenBank/DDBJ databases">
        <authorList>
            <person name="Mah S.A."/>
            <person name="Swanson W.J."/>
            <person name="Moy G.W."/>
            <person name="Vacquier V.D."/>
        </authorList>
    </citation>
    <scope>NUCLEOTIDE SEQUENCE [LARGE SCALE GENOMIC DNA]</scope>
    <source>
        <strain evidence="7 8">GSMNP</strain>
    </source>
</reference>
<feature type="compositionally biased region" description="Basic and acidic residues" evidence="5">
    <location>
        <begin position="582"/>
        <end position="597"/>
    </location>
</feature>
<feature type="compositionally biased region" description="Basic and acidic residues" evidence="5">
    <location>
        <begin position="624"/>
        <end position="644"/>
    </location>
</feature>
<proteinExistence type="inferred from homology"/>
<dbReference type="OrthoDB" id="1917198at2759"/>
<evidence type="ECO:0000256" key="2">
    <source>
        <dbReference type="ARBA" id="ARBA00007459"/>
    </source>
</evidence>
<dbReference type="PANTHER" id="PTHR13484:SF0">
    <property type="entry name" value="PRE-MRNA 3'-END-PROCESSING FACTOR FIP1"/>
    <property type="match status" value="1"/>
</dbReference>
<evidence type="ECO:0000256" key="5">
    <source>
        <dbReference type="SAM" id="MobiDB-lite"/>
    </source>
</evidence>
<dbReference type="EMBL" id="LSSN01001757">
    <property type="protein sequence ID" value="OMJ18407.1"/>
    <property type="molecule type" value="Genomic_DNA"/>
</dbReference>
<dbReference type="InterPro" id="IPR051187">
    <property type="entry name" value="Pre-mRNA_3'-end_processing_reg"/>
</dbReference>
<feature type="compositionally biased region" description="Polar residues" evidence="5">
    <location>
        <begin position="484"/>
        <end position="501"/>
    </location>
</feature>
<dbReference type="GO" id="GO:0006397">
    <property type="term" value="P:mRNA processing"/>
    <property type="evidence" value="ECO:0007669"/>
    <property type="project" value="UniProtKB-KW"/>
</dbReference>
<dbReference type="InterPro" id="IPR007854">
    <property type="entry name" value="Fip1_dom"/>
</dbReference>
<feature type="compositionally biased region" description="Polar residues" evidence="5">
    <location>
        <begin position="535"/>
        <end position="569"/>
    </location>
</feature>
<keyword evidence="3" id="KW-0507">mRNA processing</keyword>
<evidence type="ECO:0000256" key="3">
    <source>
        <dbReference type="ARBA" id="ARBA00022664"/>
    </source>
</evidence>
<dbReference type="GO" id="GO:0005847">
    <property type="term" value="C:mRNA cleavage and polyadenylation specificity factor complex"/>
    <property type="evidence" value="ECO:0007669"/>
    <property type="project" value="TreeGrafter"/>
</dbReference>
<dbReference type="PANTHER" id="PTHR13484">
    <property type="entry name" value="FIP1-LIKE 1 PROTEIN"/>
    <property type="match status" value="1"/>
</dbReference>
<feature type="compositionally biased region" description="Low complexity" evidence="5">
    <location>
        <begin position="522"/>
        <end position="534"/>
    </location>
</feature>